<keyword evidence="3" id="KW-1185">Reference proteome</keyword>
<sequence>MRIPIPFIPAALVIRFEGRPLGPPRPRFTVRRLMVAVALVGMWLAFAAHSDRLRFRASDYVTRANGVWPPPSSPLDFGPQGAEVERLKAVELRYAARSNVYHSAANRIDRVLIATLLIATALGAAAGISALFRLSSTRRPTDPAA</sequence>
<dbReference type="EMBL" id="CP036426">
    <property type="protein sequence ID" value="QDV34264.1"/>
    <property type="molecule type" value="Genomic_DNA"/>
</dbReference>
<accession>A0A518H094</accession>
<dbReference type="RefSeq" id="WP_145269041.1">
    <property type="nucleotide sequence ID" value="NZ_CP036426.1"/>
</dbReference>
<evidence type="ECO:0000256" key="1">
    <source>
        <dbReference type="SAM" id="Phobius"/>
    </source>
</evidence>
<keyword evidence="1" id="KW-0812">Transmembrane</keyword>
<name>A0A518H094_9BACT</name>
<organism evidence="2 3">
    <name type="scientific">Tautonia plasticadhaerens</name>
    <dbReference type="NCBI Taxonomy" id="2527974"/>
    <lineage>
        <taxon>Bacteria</taxon>
        <taxon>Pseudomonadati</taxon>
        <taxon>Planctomycetota</taxon>
        <taxon>Planctomycetia</taxon>
        <taxon>Isosphaerales</taxon>
        <taxon>Isosphaeraceae</taxon>
        <taxon>Tautonia</taxon>
    </lineage>
</organism>
<dbReference type="Proteomes" id="UP000317835">
    <property type="component" value="Chromosome"/>
</dbReference>
<reference evidence="2 3" key="1">
    <citation type="submission" date="2019-02" db="EMBL/GenBank/DDBJ databases">
        <title>Deep-cultivation of Planctomycetes and their phenomic and genomic characterization uncovers novel biology.</title>
        <authorList>
            <person name="Wiegand S."/>
            <person name="Jogler M."/>
            <person name="Boedeker C."/>
            <person name="Pinto D."/>
            <person name="Vollmers J."/>
            <person name="Rivas-Marin E."/>
            <person name="Kohn T."/>
            <person name="Peeters S.H."/>
            <person name="Heuer A."/>
            <person name="Rast P."/>
            <person name="Oberbeckmann S."/>
            <person name="Bunk B."/>
            <person name="Jeske O."/>
            <person name="Meyerdierks A."/>
            <person name="Storesund J.E."/>
            <person name="Kallscheuer N."/>
            <person name="Luecker S."/>
            <person name="Lage O.M."/>
            <person name="Pohl T."/>
            <person name="Merkel B.J."/>
            <person name="Hornburger P."/>
            <person name="Mueller R.-W."/>
            <person name="Bruemmer F."/>
            <person name="Labrenz M."/>
            <person name="Spormann A.M."/>
            <person name="Op den Camp H."/>
            <person name="Overmann J."/>
            <person name="Amann R."/>
            <person name="Jetten M.S.M."/>
            <person name="Mascher T."/>
            <person name="Medema M.H."/>
            <person name="Devos D.P."/>
            <person name="Kaster A.-K."/>
            <person name="Ovreas L."/>
            <person name="Rohde M."/>
            <person name="Galperin M.Y."/>
            <person name="Jogler C."/>
        </authorList>
    </citation>
    <scope>NUCLEOTIDE SEQUENCE [LARGE SCALE GENOMIC DNA]</scope>
    <source>
        <strain evidence="2 3">ElP</strain>
    </source>
</reference>
<keyword evidence="1" id="KW-1133">Transmembrane helix</keyword>
<dbReference type="KEGG" id="tpla:ElP_21490"/>
<proteinExistence type="predicted"/>
<evidence type="ECO:0000313" key="2">
    <source>
        <dbReference type="EMBL" id="QDV34264.1"/>
    </source>
</evidence>
<dbReference type="AlphaFoldDB" id="A0A518H094"/>
<evidence type="ECO:0000313" key="3">
    <source>
        <dbReference type="Proteomes" id="UP000317835"/>
    </source>
</evidence>
<feature type="transmembrane region" description="Helical" evidence="1">
    <location>
        <begin position="111"/>
        <end position="132"/>
    </location>
</feature>
<protein>
    <submittedName>
        <fullName evidence="2">Uncharacterized protein</fullName>
    </submittedName>
</protein>
<feature type="transmembrane region" description="Helical" evidence="1">
    <location>
        <begin position="29"/>
        <end position="48"/>
    </location>
</feature>
<gene>
    <name evidence="2" type="ORF">ElP_21490</name>
</gene>
<keyword evidence="1" id="KW-0472">Membrane</keyword>